<feature type="non-terminal residue" evidence="2">
    <location>
        <position position="42"/>
    </location>
</feature>
<proteinExistence type="predicted"/>
<name>A0A6J4U063_9BACT</name>
<feature type="compositionally biased region" description="Basic residues" evidence="1">
    <location>
        <begin position="33"/>
        <end position="42"/>
    </location>
</feature>
<reference evidence="2" key="1">
    <citation type="submission" date="2020-02" db="EMBL/GenBank/DDBJ databases">
        <authorList>
            <person name="Meier V. D."/>
        </authorList>
    </citation>
    <scope>NUCLEOTIDE SEQUENCE</scope>
    <source>
        <strain evidence="2">AVDCRST_MAG49</strain>
    </source>
</reference>
<feature type="region of interest" description="Disordered" evidence="1">
    <location>
        <begin position="1"/>
        <end position="42"/>
    </location>
</feature>
<dbReference type="EMBL" id="CADCWG010000022">
    <property type="protein sequence ID" value="CAA9536886.1"/>
    <property type="molecule type" value="Genomic_DNA"/>
</dbReference>
<feature type="non-terminal residue" evidence="2">
    <location>
        <position position="1"/>
    </location>
</feature>
<organism evidence="2">
    <name type="scientific">uncultured Thermomicrobiales bacterium</name>
    <dbReference type="NCBI Taxonomy" id="1645740"/>
    <lineage>
        <taxon>Bacteria</taxon>
        <taxon>Pseudomonadati</taxon>
        <taxon>Thermomicrobiota</taxon>
        <taxon>Thermomicrobia</taxon>
        <taxon>Thermomicrobiales</taxon>
        <taxon>environmental samples</taxon>
    </lineage>
</organism>
<feature type="compositionally biased region" description="Basic residues" evidence="1">
    <location>
        <begin position="7"/>
        <end position="21"/>
    </location>
</feature>
<gene>
    <name evidence="2" type="ORF">AVDCRST_MAG49-279</name>
</gene>
<dbReference type="AlphaFoldDB" id="A0A6J4U063"/>
<protein>
    <submittedName>
        <fullName evidence="2">Uncharacterized protein</fullName>
    </submittedName>
</protein>
<accession>A0A6J4U063</accession>
<evidence type="ECO:0000313" key="2">
    <source>
        <dbReference type="EMBL" id="CAA9536886.1"/>
    </source>
</evidence>
<sequence>AAPGQTRARRDRASPRRRRFGRVAADSPPCGWSKRRRDRPSL</sequence>
<evidence type="ECO:0000256" key="1">
    <source>
        <dbReference type="SAM" id="MobiDB-lite"/>
    </source>
</evidence>